<dbReference type="EMBL" id="JAFMYU010000022">
    <property type="protein sequence ID" value="MBO0933759.1"/>
    <property type="molecule type" value="Genomic_DNA"/>
</dbReference>
<protein>
    <recommendedName>
        <fullName evidence="1">PKD domain-containing protein</fullName>
    </recommendedName>
</protein>
<dbReference type="Gene3D" id="2.60.40.10">
    <property type="entry name" value="Immunoglobulins"/>
    <property type="match status" value="1"/>
</dbReference>
<dbReference type="Proteomes" id="UP000664795">
    <property type="component" value="Unassembled WGS sequence"/>
</dbReference>
<gene>
    <name evidence="2" type="ORF">J2I48_22315</name>
</gene>
<dbReference type="RefSeq" id="WP_207337723.1">
    <property type="nucleotide sequence ID" value="NZ_JAFMYU010000022.1"/>
</dbReference>
<evidence type="ECO:0000259" key="1">
    <source>
        <dbReference type="PROSITE" id="PS50093"/>
    </source>
</evidence>
<reference evidence="2 3" key="1">
    <citation type="submission" date="2021-03" db="EMBL/GenBank/DDBJ databases">
        <title>Fibrella sp. HMF5036 genome sequencing and assembly.</title>
        <authorList>
            <person name="Kang H."/>
            <person name="Kim H."/>
            <person name="Bae S."/>
            <person name="Joh K."/>
        </authorList>
    </citation>
    <scope>NUCLEOTIDE SEQUENCE [LARGE SCALE GENOMIC DNA]</scope>
    <source>
        <strain evidence="2 3">HMF5036</strain>
    </source>
</reference>
<evidence type="ECO:0000313" key="3">
    <source>
        <dbReference type="Proteomes" id="UP000664795"/>
    </source>
</evidence>
<sequence length="831" mass="92877">MKLSQVKLLKICSFIVVLFGVITCKKQEQPTPPEPPIKLGAMISEPLKELITKEIPSTGGTINVSGSGTKADGLKIDIPTGSYSKNNTIKIAVSSILNHTFGEYFNPVSSLIHIEDNITDISNKLITISIPIQLPEGHFASAFAFNADESLELLPTVLLEKNRIVIQTNQLSTIKSFKNGRITVTPGLNIIVTSVSQDKLDQLTFNSTFTPTVDDWEFANYGTEYSPKGIPNGMAIGAYYYFTNIKSKTGKQLFGNDQLGKYLLPASIGNDKDILWMDNALGLTFASKVEVLREGDKLFPYQEYFPNNFQKNSYDILTFYNISYNWLLNAQKDPQLLGLYDKTSNVIVTVVVTGKTKTDLLIADPNFPGTTRTLSFDRSSGFKNYDSGLLATKIKKFDQFAWLSPVFINKTELDNYWTSVNNRTLYPINSFVNEYEISTANGKQKLVDGMAVATSFNVIGISNKVDDQNVDFSLVDTKGNKIPERSKQNPYGLSADGIRFYELPAGTNTLGVYRKTKYSLDGEFKWADFKWFTINSEELSISSSTGAPINQQGQVDTDYVFKVGGSTYKPTSDTQFEWDFGDNTPPTKVTGIAEVKHSFKRGGIFTITLKIKTGNIVSVIMINVNIKSNAPTQGYVTINMPDLYEIREGTPTQNILQTANVYSYTFSVPTTGSSFISNWITNVDYKKTSLYRFFEFSGKESNINFLLETIKVGKINLIQQNYCNGEFCSAFDLTMPLNIFSFGYNYLISPFDYKRVSFEITNIIPIDVVVPATGYTLKSVVEGLIRLQPSSERNANGFTNSYLQSKQTKFSTEVYSKDEIVIKFSMPLYEL</sequence>
<dbReference type="SMART" id="SM00089">
    <property type="entry name" value="PKD"/>
    <property type="match status" value="1"/>
</dbReference>
<dbReference type="InterPro" id="IPR013783">
    <property type="entry name" value="Ig-like_fold"/>
</dbReference>
<dbReference type="InterPro" id="IPR022409">
    <property type="entry name" value="PKD/Chitinase_dom"/>
</dbReference>
<feature type="domain" description="PKD" evidence="1">
    <location>
        <begin position="566"/>
        <end position="611"/>
    </location>
</feature>
<dbReference type="InterPro" id="IPR000601">
    <property type="entry name" value="PKD_dom"/>
</dbReference>
<dbReference type="Pfam" id="PF18911">
    <property type="entry name" value="PKD_4"/>
    <property type="match status" value="1"/>
</dbReference>
<evidence type="ECO:0000313" key="2">
    <source>
        <dbReference type="EMBL" id="MBO0933759.1"/>
    </source>
</evidence>
<organism evidence="2 3">
    <name type="scientific">Fibrella aquatilis</name>
    <dbReference type="NCBI Taxonomy" id="2817059"/>
    <lineage>
        <taxon>Bacteria</taxon>
        <taxon>Pseudomonadati</taxon>
        <taxon>Bacteroidota</taxon>
        <taxon>Cytophagia</taxon>
        <taxon>Cytophagales</taxon>
        <taxon>Spirosomataceae</taxon>
        <taxon>Fibrella</taxon>
    </lineage>
</organism>
<dbReference type="AlphaFoldDB" id="A0A939K027"/>
<name>A0A939K027_9BACT</name>
<accession>A0A939K027</accession>
<proteinExistence type="predicted"/>
<dbReference type="InterPro" id="IPR035986">
    <property type="entry name" value="PKD_dom_sf"/>
</dbReference>
<dbReference type="SUPFAM" id="SSF49299">
    <property type="entry name" value="PKD domain"/>
    <property type="match status" value="1"/>
</dbReference>
<dbReference type="CDD" id="cd00146">
    <property type="entry name" value="PKD"/>
    <property type="match status" value="1"/>
</dbReference>
<keyword evidence="3" id="KW-1185">Reference proteome</keyword>
<dbReference type="PROSITE" id="PS50093">
    <property type="entry name" value="PKD"/>
    <property type="match status" value="1"/>
</dbReference>
<comment type="caution">
    <text evidence="2">The sequence shown here is derived from an EMBL/GenBank/DDBJ whole genome shotgun (WGS) entry which is preliminary data.</text>
</comment>